<accession>A0A494X3N1</accession>
<feature type="binding site" evidence="5">
    <location>
        <begin position="17"/>
        <end position="20"/>
    </location>
    <ligand>
        <name>CoA</name>
        <dbReference type="ChEBI" id="CHEBI:57287"/>
    </ligand>
</feature>
<dbReference type="GO" id="GO:0004776">
    <property type="term" value="F:succinate-CoA ligase (GDP-forming) activity"/>
    <property type="evidence" value="ECO:0007669"/>
    <property type="project" value="TreeGrafter"/>
</dbReference>
<comment type="similarity">
    <text evidence="4 5 7">Belongs to the succinate/malate CoA ligase alpha subunit family.</text>
</comment>
<comment type="function">
    <text evidence="5 8">Succinyl-CoA synthetase functions in the citric acid cycle (TCA), coupling the hydrolysis of succinyl-CoA to the synthesis of either ATP or GTP and thus represents the only step of substrate-level phosphorylation in the TCA. The alpha subunit of the enzyme binds the substrates coenzyme A and phosphate, while succinate binding and nucleotide specificity is provided by the beta subunit.</text>
</comment>
<evidence type="ECO:0000256" key="4">
    <source>
        <dbReference type="ARBA" id="ARBA00060724"/>
    </source>
</evidence>
<keyword evidence="3 5" id="KW-0547">Nucleotide-binding</keyword>
<dbReference type="InterPro" id="IPR005811">
    <property type="entry name" value="SUCC_ACL_C"/>
</dbReference>
<dbReference type="InterPro" id="IPR005810">
    <property type="entry name" value="CoA_lig_alpha"/>
</dbReference>
<dbReference type="InterPro" id="IPR036291">
    <property type="entry name" value="NAD(P)-bd_dom_sf"/>
</dbReference>
<evidence type="ECO:0000256" key="7">
    <source>
        <dbReference type="RuleBase" id="RU000677"/>
    </source>
</evidence>
<feature type="binding site" evidence="5">
    <location>
        <position position="43"/>
    </location>
    <ligand>
        <name>CoA</name>
        <dbReference type="ChEBI" id="CHEBI:57287"/>
    </ligand>
</feature>
<evidence type="ECO:0000256" key="3">
    <source>
        <dbReference type="ARBA" id="ARBA00022741"/>
    </source>
</evidence>
<sequence length="302" mass="31996">MSVLVDENTKVVIQGITGKHGSHHTKLMLEYNAKVLAGVTPGKGGSEVYGVPVYDTVKEALEQHPDINASLIMVPPPGVLSAAEEAIENGIPLVVIVTEHVPVHDTLKIKWLAKEYGTIVIGPNTIGIISPGKSKVGIMPGYIYSQGNIGVISRSGTMTHEISSNLTYNGIGQSTCIGIGGDPVNGLTAVEALELFKDDDETKAIVLIGEIGGSNEELVAEYIEKTNYPKQVYAFIGGQLAPQGKRMGHAGAIVQKGKGTAASKMERLKKAGVKVAKTMDELVNMIKTDGYGNVETIQKHIS</sequence>
<dbReference type="OrthoDB" id="9807196at2"/>
<keyword evidence="1 5" id="KW-0816">Tricarboxylic acid cycle</keyword>
<dbReference type="FunFam" id="3.40.50.261:FF:000006">
    <property type="entry name" value="Succinate--CoA ligase [ADP-forming] subunit alpha"/>
    <property type="match status" value="1"/>
</dbReference>
<feature type="binding site" evidence="5">
    <location>
        <begin position="97"/>
        <end position="99"/>
    </location>
    <ligand>
        <name>CoA</name>
        <dbReference type="ChEBI" id="CHEBI:57287"/>
    </ligand>
</feature>
<organism evidence="10 11">
    <name type="scientific">Desulfofundulus salinus</name>
    <dbReference type="NCBI Taxonomy" id="2419843"/>
    <lineage>
        <taxon>Bacteria</taxon>
        <taxon>Bacillati</taxon>
        <taxon>Bacillota</taxon>
        <taxon>Clostridia</taxon>
        <taxon>Eubacteriales</taxon>
        <taxon>Peptococcaceae</taxon>
        <taxon>Desulfofundulus</taxon>
    </lineage>
</organism>
<feature type="domain" description="CoA-binding" evidence="9">
    <location>
        <begin position="4"/>
        <end position="101"/>
    </location>
</feature>
<dbReference type="PRINTS" id="PR01798">
    <property type="entry name" value="SCOASYNTHASE"/>
</dbReference>
<dbReference type="SUPFAM" id="SSF51735">
    <property type="entry name" value="NAD(P)-binding Rossmann-fold domains"/>
    <property type="match status" value="1"/>
</dbReference>
<gene>
    <name evidence="5 10" type="primary">sucD</name>
    <name evidence="10" type="ORF">D7024_11495</name>
</gene>
<comment type="caution">
    <text evidence="5">Lacks conserved residue(s) required for the propagation of feature annotation.</text>
</comment>
<evidence type="ECO:0000256" key="5">
    <source>
        <dbReference type="HAMAP-Rule" id="MF_01988"/>
    </source>
</evidence>
<comment type="pathway">
    <text evidence="5 8">Carbohydrate metabolism; tricarboxylic acid cycle; succinate from succinyl-CoA (ligase route): step 1/1.</text>
</comment>
<comment type="subunit">
    <text evidence="5 8">Heterotetramer of two alpha and two beta subunits.</text>
</comment>
<dbReference type="Pfam" id="PF02629">
    <property type="entry name" value="CoA_binding"/>
    <property type="match status" value="1"/>
</dbReference>
<dbReference type="InterPro" id="IPR017440">
    <property type="entry name" value="Cit_synth/succinyl-CoA_lig_AS"/>
</dbReference>
<dbReference type="PROSITE" id="PS01216">
    <property type="entry name" value="SUCCINYL_COA_LIG_1"/>
    <property type="match status" value="1"/>
</dbReference>
<dbReference type="SUPFAM" id="SSF52210">
    <property type="entry name" value="Succinyl-CoA synthetase domains"/>
    <property type="match status" value="1"/>
</dbReference>
<evidence type="ECO:0000313" key="11">
    <source>
        <dbReference type="Proteomes" id="UP000271256"/>
    </source>
</evidence>
<dbReference type="PANTHER" id="PTHR11117:SF2">
    <property type="entry name" value="SUCCINATE--COA LIGASE [ADP_GDP-FORMING] SUBUNIT ALPHA, MITOCHONDRIAL"/>
    <property type="match status" value="1"/>
</dbReference>
<dbReference type="EC" id="6.2.1.5" evidence="5"/>
<dbReference type="GO" id="GO:0000166">
    <property type="term" value="F:nucleotide binding"/>
    <property type="evidence" value="ECO:0007669"/>
    <property type="project" value="UniProtKB-KW"/>
</dbReference>
<dbReference type="PANTHER" id="PTHR11117">
    <property type="entry name" value="SUCCINYL-COA LIGASE SUBUNIT ALPHA"/>
    <property type="match status" value="1"/>
</dbReference>
<dbReference type="PROSITE" id="PS00399">
    <property type="entry name" value="SUCCINYL_COA_LIG_2"/>
    <property type="match status" value="1"/>
</dbReference>
<comment type="caution">
    <text evidence="10">The sequence shown here is derived from an EMBL/GenBank/DDBJ whole genome shotgun (WGS) entry which is preliminary data.</text>
</comment>
<name>A0A494X3N1_9FIRM</name>
<dbReference type="Gene3D" id="3.40.50.720">
    <property type="entry name" value="NAD(P)-binding Rossmann-like Domain"/>
    <property type="match status" value="1"/>
</dbReference>
<dbReference type="FunFam" id="3.40.50.720:FF:000277">
    <property type="entry name" value="Succinate--CoA ligase [ADP-forming] subunit alpha"/>
    <property type="match status" value="1"/>
</dbReference>
<evidence type="ECO:0000313" key="10">
    <source>
        <dbReference type="EMBL" id="RKO67520.1"/>
    </source>
</evidence>
<comment type="catalytic activity">
    <reaction evidence="5 8">
        <text>succinate + ATP + CoA = succinyl-CoA + ADP + phosphate</text>
        <dbReference type="Rhea" id="RHEA:17661"/>
        <dbReference type="ChEBI" id="CHEBI:30031"/>
        <dbReference type="ChEBI" id="CHEBI:30616"/>
        <dbReference type="ChEBI" id="CHEBI:43474"/>
        <dbReference type="ChEBI" id="CHEBI:57287"/>
        <dbReference type="ChEBI" id="CHEBI:57292"/>
        <dbReference type="ChEBI" id="CHEBI:456216"/>
        <dbReference type="EC" id="6.2.1.5"/>
    </reaction>
</comment>
<dbReference type="EMBL" id="RBWE01000001">
    <property type="protein sequence ID" value="RKO67520.1"/>
    <property type="molecule type" value="Genomic_DNA"/>
</dbReference>
<dbReference type="RefSeq" id="WP_121451930.1">
    <property type="nucleotide sequence ID" value="NZ_RBWE01000001.1"/>
</dbReference>
<dbReference type="PIRSF" id="PIRSF001553">
    <property type="entry name" value="SucCS_alpha"/>
    <property type="match status" value="1"/>
</dbReference>
<dbReference type="GO" id="GO:0006099">
    <property type="term" value="P:tricarboxylic acid cycle"/>
    <property type="evidence" value="ECO:0007669"/>
    <property type="project" value="UniProtKB-UniRule"/>
</dbReference>
<dbReference type="GO" id="GO:0004775">
    <property type="term" value="F:succinate-CoA ligase (ADP-forming) activity"/>
    <property type="evidence" value="ECO:0007669"/>
    <property type="project" value="UniProtKB-UniRule"/>
</dbReference>
<dbReference type="InterPro" id="IPR016102">
    <property type="entry name" value="Succinyl-CoA_synth-like"/>
</dbReference>
<dbReference type="SMART" id="SM00881">
    <property type="entry name" value="CoA_binding"/>
    <property type="match status" value="1"/>
</dbReference>
<dbReference type="GO" id="GO:0009361">
    <property type="term" value="C:succinate-CoA ligase complex (ADP-forming)"/>
    <property type="evidence" value="ECO:0007669"/>
    <property type="project" value="TreeGrafter"/>
</dbReference>
<dbReference type="HAMAP" id="MF_01988">
    <property type="entry name" value="Succ_CoA_alpha"/>
    <property type="match status" value="1"/>
</dbReference>
<proteinExistence type="inferred from homology"/>
<evidence type="ECO:0000256" key="2">
    <source>
        <dbReference type="ARBA" id="ARBA00022598"/>
    </source>
</evidence>
<evidence type="ECO:0000256" key="8">
    <source>
        <dbReference type="RuleBase" id="RU000699"/>
    </source>
</evidence>
<dbReference type="NCBIfam" id="TIGR01019">
    <property type="entry name" value="sucCoAalpha"/>
    <property type="match status" value="1"/>
</dbReference>
<dbReference type="UniPathway" id="UPA00223">
    <property type="reaction ID" value="UER00999"/>
</dbReference>
<evidence type="ECO:0000256" key="1">
    <source>
        <dbReference type="ARBA" id="ARBA00022532"/>
    </source>
</evidence>
<evidence type="ECO:0000256" key="6">
    <source>
        <dbReference type="PIRSR" id="PIRSR001553-1"/>
    </source>
</evidence>
<keyword evidence="2 5" id="KW-0436">Ligase</keyword>
<comment type="catalytic activity">
    <reaction evidence="5">
        <text>GTP + succinate + CoA = succinyl-CoA + GDP + phosphate</text>
        <dbReference type="Rhea" id="RHEA:22120"/>
        <dbReference type="ChEBI" id="CHEBI:30031"/>
        <dbReference type="ChEBI" id="CHEBI:37565"/>
        <dbReference type="ChEBI" id="CHEBI:43474"/>
        <dbReference type="ChEBI" id="CHEBI:57287"/>
        <dbReference type="ChEBI" id="CHEBI:57292"/>
        <dbReference type="ChEBI" id="CHEBI:58189"/>
    </reaction>
</comment>
<protein>
    <recommendedName>
        <fullName evidence="5">Succinate--CoA ligase [ADP-forming] subunit alpha</fullName>
        <ecNumber evidence="5">6.2.1.5</ecNumber>
    </recommendedName>
    <alternativeName>
        <fullName evidence="5">Succinyl-CoA synthetase subunit alpha</fullName>
        <shortName evidence="5">SCS-alpha</shortName>
    </alternativeName>
</protein>
<evidence type="ECO:0000259" key="9">
    <source>
        <dbReference type="SMART" id="SM00881"/>
    </source>
</evidence>
<dbReference type="AlphaFoldDB" id="A0A494X3N1"/>
<dbReference type="InterPro" id="IPR033847">
    <property type="entry name" value="Citrt_syn/SCS-alpha_CS"/>
</dbReference>
<reference evidence="10 11" key="1">
    <citation type="submission" date="2018-10" db="EMBL/GenBank/DDBJ databases">
        <authorList>
            <person name="Grouzdev D.S."/>
            <person name="Krutkina M.S."/>
            <person name="Tourova T.P."/>
            <person name="Nazina T.N."/>
        </authorList>
    </citation>
    <scope>NUCLEOTIDE SEQUENCE [LARGE SCALE GENOMIC DNA]</scope>
    <source>
        <strain evidence="10 11">435</strain>
    </source>
</reference>
<dbReference type="Proteomes" id="UP000271256">
    <property type="component" value="Unassembled WGS sequence"/>
</dbReference>
<dbReference type="Gene3D" id="3.40.50.261">
    <property type="entry name" value="Succinyl-CoA synthetase domains"/>
    <property type="match status" value="1"/>
</dbReference>
<feature type="active site" description="Tele-phosphohistidine intermediate" evidence="5 6">
    <location>
        <position position="249"/>
    </location>
</feature>
<keyword evidence="11" id="KW-1185">Reference proteome</keyword>
<dbReference type="Pfam" id="PF00549">
    <property type="entry name" value="Ligase_CoA"/>
    <property type="match status" value="1"/>
</dbReference>
<dbReference type="NCBIfam" id="NF004230">
    <property type="entry name" value="PRK05678.1"/>
    <property type="match status" value="1"/>
</dbReference>
<dbReference type="InterPro" id="IPR003781">
    <property type="entry name" value="CoA-bd"/>
</dbReference>